<evidence type="ECO:0000256" key="5">
    <source>
        <dbReference type="ARBA" id="ARBA00022842"/>
    </source>
</evidence>
<sequence>MGDTAFPTLAVILAAGQGTRMRSRIPKVMHPVGNRPLLGHVLATCAAAGVDELAVVLAPDADEARDYVTEVAPHARRFIQRERLGTAHAVLAAEGALRDFAEGCVLVLFGDTPLLQAETLLRLRAALEEGAAVAVAGFRAREPGGYGRLLMEEGNLKAIREARDASPEELAIDLCNGGVMAFRADHCLWLLQRIGCDNAQGEYYLTDAVAHANAAGMKVAVVEVQEEEILGVNDRQQLHEAERLFQQRRRRQALQSGVTLLDAETVYFSADTQWAEDVTVEPCVVFGPGVRLTAGTRVAAFSRLGR</sequence>
<keyword evidence="6" id="KW-0012">Acyltransferase</keyword>
<dbReference type="KEGG" id="pkc:PKB_2231"/>
<dbReference type="EC" id="2.7.7.23" evidence="11"/>
<evidence type="ECO:0000256" key="7">
    <source>
        <dbReference type="ARBA" id="ARBA00048247"/>
    </source>
</evidence>
<dbReference type="OrthoDB" id="9775031at2"/>
<reference evidence="11 12" key="2">
    <citation type="submission" date="2014-05" db="EMBL/GenBank/DDBJ databases">
        <title>Genome sequence of the 3-chlorobenzoate degrading bacterium Pseudomonas knackmussii B13 shows multiple evidence for horizontal gene transfer.</title>
        <authorList>
            <person name="Miyazaki R."/>
            <person name="Bertelli C."/>
            <person name="Falquet L."/>
            <person name="Robinson-Rechavi M."/>
            <person name="Gharib W."/>
            <person name="Roy S."/>
            <person name="Van der Meer J.R."/>
        </authorList>
    </citation>
    <scope>NUCLEOTIDE SEQUENCE [LARGE SCALE GENOMIC DNA]</scope>
    <source>
        <strain evidence="11 12">B13</strain>
    </source>
</reference>
<dbReference type="eggNOG" id="COG1207">
    <property type="taxonomic scope" value="Bacteria"/>
</dbReference>
<keyword evidence="4 11" id="KW-0548">Nucleotidyltransferase</keyword>
<evidence type="ECO:0000256" key="9">
    <source>
        <dbReference type="ARBA" id="ARBA00049628"/>
    </source>
</evidence>
<dbReference type="Pfam" id="PF12804">
    <property type="entry name" value="NTP_transf_3"/>
    <property type="match status" value="1"/>
</dbReference>
<dbReference type="InterPro" id="IPR025877">
    <property type="entry name" value="MobA-like_NTP_Trfase"/>
</dbReference>
<accession>A0A024HGK5</accession>
<evidence type="ECO:0000256" key="2">
    <source>
        <dbReference type="ARBA" id="ARBA00007947"/>
    </source>
</evidence>
<dbReference type="CDD" id="cd02540">
    <property type="entry name" value="GT2_GlmU_N_bac"/>
    <property type="match status" value="1"/>
</dbReference>
<name>A0A024HGK5_PSEKB</name>
<comment type="catalytic activity">
    <reaction evidence="8">
        <text>N-acetyl-alpha-D-glucosamine 1-phosphate + UTP + H(+) = UDP-N-acetyl-alpha-D-glucosamine + diphosphate</text>
        <dbReference type="Rhea" id="RHEA:13509"/>
        <dbReference type="ChEBI" id="CHEBI:15378"/>
        <dbReference type="ChEBI" id="CHEBI:33019"/>
        <dbReference type="ChEBI" id="CHEBI:46398"/>
        <dbReference type="ChEBI" id="CHEBI:57705"/>
        <dbReference type="ChEBI" id="CHEBI:57776"/>
        <dbReference type="EC" id="2.7.7.23"/>
    </reaction>
</comment>
<evidence type="ECO:0000256" key="6">
    <source>
        <dbReference type="ARBA" id="ARBA00023315"/>
    </source>
</evidence>
<evidence type="ECO:0000256" key="3">
    <source>
        <dbReference type="ARBA" id="ARBA00022679"/>
    </source>
</evidence>
<dbReference type="SUPFAM" id="SSF53448">
    <property type="entry name" value="Nucleotide-diphospho-sugar transferases"/>
    <property type="match status" value="1"/>
</dbReference>
<proteinExistence type="inferred from homology"/>
<dbReference type="GO" id="GO:0003977">
    <property type="term" value="F:UDP-N-acetylglucosamine diphosphorylase activity"/>
    <property type="evidence" value="ECO:0007669"/>
    <property type="project" value="UniProtKB-EC"/>
</dbReference>
<dbReference type="PATRIC" id="fig|1301098.3.peg.2226"/>
<dbReference type="STRING" id="1301098.PKB_2231"/>
<comment type="similarity">
    <text evidence="1">In the C-terminal section; belongs to the transferase hexapeptide repeat family.</text>
</comment>
<dbReference type="InterPro" id="IPR050065">
    <property type="entry name" value="GlmU-like"/>
</dbReference>
<protein>
    <submittedName>
        <fullName evidence="11">Bifunctional protein GlmU</fullName>
        <ecNumber evidence="11">2.7.7.23</ecNumber>
    </submittedName>
</protein>
<comment type="similarity">
    <text evidence="2">In the N-terminal section; belongs to the N-acetylglucosamine-1-phosphate uridyltransferase family.</text>
</comment>
<reference evidence="11 12" key="1">
    <citation type="submission" date="2013-03" db="EMBL/GenBank/DDBJ databases">
        <authorList>
            <person name="Linke B."/>
        </authorList>
    </citation>
    <scope>NUCLEOTIDE SEQUENCE [LARGE SCALE GENOMIC DNA]</scope>
    <source>
        <strain evidence="11 12">B13</strain>
    </source>
</reference>
<dbReference type="PANTHER" id="PTHR43584:SF3">
    <property type="entry name" value="BIFUNCTIONAL PROTEIN GLMU"/>
    <property type="match status" value="1"/>
</dbReference>
<dbReference type="Gene3D" id="3.90.550.10">
    <property type="entry name" value="Spore Coat Polysaccharide Biosynthesis Protein SpsA, Chain A"/>
    <property type="match status" value="1"/>
</dbReference>
<evidence type="ECO:0000313" key="11">
    <source>
        <dbReference type="EMBL" id="CDF83578.1"/>
    </source>
</evidence>
<keyword evidence="12" id="KW-1185">Reference proteome</keyword>
<dbReference type="Proteomes" id="UP000025241">
    <property type="component" value="Chromosome I"/>
</dbReference>
<dbReference type="HOGENOM" id="CLU_029499_15_0_6"/>
<dbReference type="GO" id="GO:0019134">
    <property type="term" value="F:glucosamine-1-phosphate N-acetyltransferase activity"/>
    <property type="evidence" value="ECO:0007669"/>
    <property type="project" value="UniProtKB-EC"/>
</dbReference>
<evidence type="ECO:0000259" key="10">
    <source>
        <dbReference type="Pfam" id="PF12804"/>
    </source>
</evidence>
<dbReference type="Gene3D" id="2.160.10.10">
    <property type="entry name" value="Hexapeptide repeat proteins"/>
    <property type="match status" value="1"/>
</dbReference>
<dbReference type="InterPro" id="IPR029044">
    <property type="entry name" value="Nucleotide-diphossugar_trans"/>
</dbReference>
<dbReference type="AlphaFoldDB" id="A0A024HGK5"/>
<gene>
    <name evidence="11" type="primary">glmu1</name>
    <name evidence="11" type="ORF">PKB_2231</name>
</gene>
<evidence type="ECO:0000256" key="1">
    <source>
        <dbReference type="ARBA" id="ARBA00007707"/>
    </source>
</evidence>
<dbReference type="PANTHER" id="PTHR43584">
    <property type="entry name" value="NUCLEOTIDYL TRANSFERASE"/>
    <property type="match status" value="1"/>
</dbReference>
<evidence type="ECO:0000313" key="12">
    <source>
        <dbReference type="Proteomes" id="UP000025241"/>
    </source>
</evidence>
<feature type="domain" description="MobA-like NTP transferase" evidence="10">
    <location>
        <begin position="10"/>
        <end position="150"/>
    </location>
</feature>
<organism evidence="11 12">
    <name type="scientific">Pseudomonas knackmussii (strain DSM 6978 / CCUG 54928 / LMG 23759 / B13)</name>
    <dbReference type="NCBI Taxonomy" id="1301098"/>
    <lineage>
        <taxon>Bacteria</taxon>
        <taxon>Pseudomonadati</taxon>
        <taxon>Pseudomonadota</taxon>
        <taxon>Gammaproteobacteria</taxon>
        <taxon>Pseudomonadales</taxon>
        <taxon>Pseudomonadaceae</taxon>
        <taxon>Pseudomonas</taxon>
    </lineage>
</organism>
<comment type="function">
    <text evidence="9">Catalyzes the last two sequential reactions in the de novo biosynthetic pathway for UDP-N-acetylglucosamine (UDP-GlcNAc). The C-terminal domain catalyzes the transfer of acetyl group from acetyl coenzyme A to glucosamine-1-phosphate (GlcN-1-P) to produce N-acetylglucosamine-1-phosphate (GlcNAc-1-P), which is converted into UDP-GlcNAc by the transfer of uridine 5-monophosphate (from uridine 5-triphosphate), a reaction catalyzed by the N-terminal domain.</text>
</comment>
<dbReference type="EMBL" id="HG322950">
    <property type="protein sequence ID" value="CDF83578.1"/>
    <property type="molecule type" value="Genomic_DNA"/>
</dbReference>
<comment type="catalytic activity">
    <reaction evidence="7">
        <text>alpha-D-glucosamine 1-phosphate + acetyl-CoA = N-acetyl-alpha-D-glucosamine 1-phosphate + CoA + H(+)</text>
        <dbReference type="Rhea" id="RHEA:13725"/>
        <dbReference type="ChEBI" id="CHEBI:15378"/>
        <dbReference type="ChEBI" id="CHEBI:57287"/>
        <dbReference type="ChEBI" id="CHEBI:57288"/>
        <dbReference type="ChEBI" id="CHEBI:57776"/>
        <dbReference type="ChEBI" id="CHEBI:58516"/>
        <dbReference type="EC" id="2.3.1.157"/>
    </reaction>
</comment>
<keyword evidence="5" id="KW-0460">Magnesium</keyword>
<keyword evidence="3 11" id="KW-0808">Transferase</keyword>
<evidence type="ECO:0000256" key="4">
    <source>
        <dbReference type="ARBA" id="ARBA00022695"/>
    </source>
</evidence>
<evidence type="ECO:0000256" key="8">
    <source>
        <dbReference type="ARBA" id="ARBA00048493"/>
    </source>
</evidence>
<dbReference type="RefSeq" id="WP_043257176.1">
    <property type="nucleotide sequence ID" value="NZ_HG322950.1"/>
</dbReference>